<dbReference type="Pfam" id="PF13439">
    <property type="entry name" value="Glyco_transf_4"/>
    <property type="match status" value="1"/>
</dbReference>
<dbReference type="Pfam" id="PF00534">
    <property type="entry name" value="Glycos_transf_1"/>
    <property type="match status" value="1"/>
</dbReference>
<evidence type="ECO:0000259" key="1">
    <source>
        <dbReference type="Pfam" id="PF00534"/>
    </source>
</evidence>
<dbReference type="GO" id="GO:0016757">
    <property type="term" value="F:glycosyltransferase activity"/>
    <property type="evidence" value="ECO:0007669"/>
    <property type="project" value="InterPro"/>
</dbReference>
<dbReference type="Proteomes" id="UP000295658">
    <property type="component" value="Unassembled WGS sequence"/>
</dbReference>
<dbReference type="InterPro" id="IPR001296">
    <property type="entry name" value="Glyco_trans_1"/>
</dbReference>
<dbReference type="PANTHER" id="PTHR12526:SF630">
    <property type="entry name" value="GLYCOSYLTRANSFERASE"/>
    <property type="match status" value="1"/>
</dbReference>
<evidence type="ECO:0000313" key="3">
    <source>
        <dbReference type="EMBL" id="TCL52829.1"/>
    </source>
</evidence>
<sequence length="369" mass="43318">MKKIKLMLLAPSLRGGGSERVMLNLIKNFDRRVFDLYFVLVKKEGPYEKEIPNDVQVFDLNCRRTLKAWRSLIKCIDIIKPDVILSTASQLNILLLMIKPLIPKKTKIIIREGSIPSENIQSNRILWRYLYRKYYNQADVIICQSSFMKKDLVDNFKVDRSKIKCIYNPVNFENINMLIKEKKNPYLNYNKNLQCINILTVGRLSSEKGHRELIKSIPLLKMKRSNANLFILGEGPLKNELFSLVRELNLEDCVYFVGFQKNPFVWMKYADLFILPSKYEGLPNALLEAIACQVPVIVTNHPGGTKEIMKITQQTHRIIDEFTWDDWWFEKPTKKTYEILEENFNILKIVNKYESLILELFEVRKNGEN</sequence>
<proteinExistence type="predicted"/>
<comment type="caution">
    <text evidence="3">The sequence shown here is derived from an EMBL/GenBank/DDBJ whole genome shotgun (WGS) entry which is preliminary data.</text>
</comment>
<gene>
    <name evidence="3" type="ORF">EDD69_102236</name>
</gene>
<dbReference type="CDD" id="cd03811">
    <property type="entry name" value="GT4_GT28_WabH-like"/>
    <property type="match status" value="1"/>
</dbReference>
<dbReference type="Gene3D" id="3.40.50.2000">
    <property type="entry name" value="Glycogen Phosphorylase B"/>
    <property type="match status" value="2"/>
</dbReference>
<dbReference type="RefSeq" id="WP_132947426.1">
    <property type="nucleotide sequence ID" value="NZ_SLUL01000002.1"/>
</dbReference>
<evidence type="ECO:0000313" key="4">
    <source>
        <dbReference type="Proteomes" id="UP000295658"/>
    </source>
</evidence>
<accession>A0A4R1QH17</accession>
<dbReference type="OrthoDB" id="9787617at2"/>
<organism evidence="3 4">
    <name type="scientific">Thermolongibacillus altinsuensis</name>
    <dbReference type="NCBI Taxonomy" id="575256"/>
    <lineage>
        <taxon>Bacteria</taxon>
        <taxon>Bacillati</taxon>
        <taxon>Bacillota</taxon>
        <taxon>Bacilli</taxon>
        <taxon>Bacillales</taxon>
        <taxon>Anoxybacillaceae</taxon>
        <taxon>Thermolongibacillus</taxon>
    </lineage>
</organism>
<dbReference type="EMBL" id="SLUL01000002">
    <property type="protein sequence ID" value="TCL52829.1"/>
    <property type="molecule type" value="Genomic_DNA"/>
</dbReference>
<protein>
    <submittedName>
        <fullName evidence="3">Glycosyltransferase involved in cell wall biosynthesis</fullName>
    </submittedName>
</protein>
<dbReference type="SUPFAM" id="SSF53756">
    <property type="entry name" value="UDP-Glycosyltransferase/glycogen phosphorylase"/>
    <property type="match status" value="1"/>
</dbReference>
<dbReference type="AlphaFoldDB" id="A0A4R1QH17"/>
<dbReference type="InterPro" id="IPR028098">
    <property type="entry name" value="Glyco_trans_4-like_N"/>
</dbReference>
<name>A0A4R1QH17_9BACL</name>
<feature type="domain" description="Glycosyltransferase subfamily 4-like N-terminal" evidence="2">
    <location>
        <begin position="16"/>
        <end position="173"/>
    </location>
</feature>
<feature type="domain" description="Glycosyl transferase family 1" evidence="1">
    <location>
        <begin position="197"/>
        <end position="323"/>
    </location>
</feature>
<evidence type="ECO:0000259" key="2">
    <source>
        <dbReference type="Pfam" id="PF13439"/>
    </source>
</evidence>
<keyword evidence="3" id="KW-0808">Transferase</keyword>
<reference evidence="3 4" key="1">
    <citation type="submission" date="2019-03" db="EMBL/GenBank/DDBJ databases">
        <title>Genomic Encyclopedia of Type Strains, Phase IV (KMG-IV): sequencing the most valuable type-strain genomes for metagenomic binning, comparative biology and taxonomic classification.</title>
        <authorList>
            <person name="Goeker M."/>
        </authorList>
    </citation>
    <scope>NUCLEOTIDE SEQUENCE [LARGE SCALE GENOMIC DNA]</scope>
    <source>
        <strain evidence="3 4">DSM 24979</strain>
    </source>
</reference>
<keyword evidence="4" id="KW-1185">Reference proteome</keyword>
<dbReference type="PANTHER" id="PTHR12526">
    <property type="entry name" value="GLYCOSYLTRANSFERASE"/>
    <property type="match status" value="1"/>
</dbReference>